<dbReference type="InterPro" id="IPR001650">
    <property type="entry name" value="Helicase_C-like"/>
</dbReference>
<evidence type="ECO:0000256" key="1">
    <source>
        <dbReference type="ARBA" id="ARBA00022741"/>
    </source>
</evidence>
<dbReference type="PANTHER" id="PTHR12131:SF1">
    <property type="entry name" value="ATP-DEPENDENT RNA HELICASE SUPV3L1, MITOCHONDRIAL-RELATED"/>
    <property type="match status" value="1"/>
</dbReference>
<dbReference type="GO" id="GO:0070478">
    <property type="term" value="P:nuclear-transcribed mRNA catabolic process, 3'-5' exonucleolytic nonsense-mediated decay"/>
    <property type="evidence" value="ECO:0007669"/>
    <property type="project" value="TreeGrafter"/>
</dbReference>
<dbReference type="SMART" id="SM00490">
    <property type="entry name" value="HELICc"/>
    <property type="match status" value="1"/>
</dbReference>
<dbReference type="GO" id="GO:0004386">
    <property type="term" value="F:helicase activity"/>
    <property type="evidence" value="ECO:0007669"/>
    <property type="project" value="UniProtKB-KW"/>
</dbReference>
<dbReference type="InterPro" id="IPR012961">
    <property type="entry name" value="Ski2/MTR4_C"/>
</dbReference>
<dbReference type="GO" id="GO:0016787">
    <property type="term" value="F:hydrolase activity"/>
    <property type="evidence" value="ECO:0007669"/>
    <property type="project" value="UniProtKB-KW"/>
</dbReference>
<dbReference type="SUPFAM" id="SSF52540">
    <property type="entry name" value="P-loop containing nucleoside triphosphate hydrolases"/>
    <property type="match status" value="1"/>
</dbReference>
<keyword evidence="2" id="KW-0378">Hydrolase</keyword>
<dbReference type="InterPro" id="IPR050699">
    <property type="entry name" value="RNA-DNA_Helicase"/>
</dbReference>
<organism evidence="7 8">
    <name type="scientific">Desulfonema magnum</name>
    <dbReference type="NCBI Taxonomy" id="45655"/>
    <lineage>
        <taxon>Bacteria</taxon>
        <taxon>Pseudomonadati</taxon>
        <taxon>Thermodesulfobacteriota</taxon>
        <taxon>Desulfobacteria</taxon>
        <taxon>Desulfobacterales</taxon>
        <taxon>Desulfococcaceae</taxon>
        <taxon>Desulfonema</taxon>
    </lineage>
</organism>
<accession>A0A975GRU2</accession>
<dbReference type="Pfam" id="PF08148">
    <property type="entry name" value="DSHCT"/>
    <property type="match status" value="1"/>
</dbReference>
<dbReference type="Proteomes" id="UP000663722">
    <property type="component" value="Chromosome"/>
</dbReference>
<dbReference type="SMART" id="SM00487">
    <property type="entry name" value="DEXDc"/>
    <property type="match status" value="1"/>
</dbReference>
<keyword evidence="1" id="KW-0547">Nucleotide-binding</keyword>
<dbReference type="Pfam" id="PF00270">
    <property type="entry name" value="DEAD"/>
    <property type="match status" value="1"/>
</dbReference>
<dbReference type="SMART" id="SM01142">
    <property type="entry name" value="DSHCT"/>
    <property type="match status" value="1"/>
</dbReference>
<proteinExistence type="predicted"/>
<dbReference type="PANTHER" id="PTHR12131">
    <property type="entry name" value="ATP-DEPENDENT RNA AND DNA HELICASE"/>
    <property type="match status" value="1"/>
</dbReference>
<dbReference type="KEGG" id="dmm:dnm_063890"/>
<evidence type="ECO:0000259" key="6">
    <source>
        <dbReference type="PROSITE" id="PS51192"/>
    </source>
</evidence>
<dbReference type="GO" id="GO:0003676">
    <property type="term" value="F:nucleic acid binding"/>
    <property type="evidence" value="ECO:0007669"/>
    <property type="project" value="InterPro"/>
</dbReference>
<name>A0A975GRU2_9BACT</name>
<keyword evidence="3 7" id="KW-0347">Helicase</keyword>
<sequence length="723" mass="81384">MAIMQKKNPIGPKRRNENFSKNRVHTKPRRNFRKKRNKPQPLKIKPGADGRLKKVFASIGVPEKGTFTPDAFQLEAISAVRHSDCLVSAPTGSGKTWIAEQAIARVMEKGGNSWYASPLKALSNSKYAEFSEIFGSENVGILTGDRKENPDAPVIVGTTEILRNQLYDSMHQGQDLATDFVILDEAHFLGDEDRGVVWEEIMIYLPIRIPLLMLSATIGNSDQIAGWLSEIRSKECVVVEETKRSVPLFPLFFHPSGTLLPLLSQNGSGKKLYKKVSTYTNNKLSPGFEISRQLPPFGEILDVLKKYDLLPAIFFLKSRADCDNALGLCKNNFVDDPDRRTRLSQRIRELVGQSDHFAKHRQLRDLEHLAVGAHHSGQLPAWKLMLETLMTEGLLDAVFATSTVAAGVNFPARTIVFLNSDRFNGREFLPLSSTEFHQMTGRAGRRGMDNIGFAVAIPGKFMDIRLIANLVHSPSSYVLSQIKINFSMVLNLLLSHTPDQIEELLKKSFATYMILRGKKKRKAQRLIGNEHKYLWRDFLQHFNFLQETGYVMRDGQLTYDGVWASQLRVDQPLMIAEGFRLSLFPGSDPALLAAIITSFVSEQDTDDRIDKDLIPEKLMKAFVSVKAGLRPFAKHMLMRGFEPRPFFLRPAATIYAWASGQAWEDVLPFSEMAEGNLAMLILRTADNLRHIRGLYEVFPEAAETAGKAIELIMRDPVTGFYEA</sequence>
<evidence type="ECO:0000256" key="4">
    <source>
        <dbReference type="ARBA" id="ARBA00022840"/>
    </source>
</evidence>
<keyword evidence="4" id="KW-0067">ATP-binding</keyword>
<dbReference type="EMBL" id="CP061800">
    <property type="protein sequence ID" value="QTA90328.1"/>
    <property type="molecule type" value="Genomic_DNA"/>
</dbReference>
<gene>
    <name evidence="7" type="ORF">dnm_063890</name>
</gene>
<keyword evidence="8" id="KW-1185">Reference proteome</keyword>
<evidence type="ECO:0000256" key="5">
    <source>
        <dbReference type="SAM" id="MobiDB-lite"/>
    </source>
</evidence>
<dbReference type="AlphaFoldDB" id="A0A975GRU2"/>
<feature type="region of interest" description="Disordered" evidence="5">
    <location>
        <begin position="1"/>
        <end position="47"/>
    </location>
</feature>
<dbReference type="GO" id="GO:0005524">
    <property type="term" value="F:ATP binding"/>
    <property type="evidence" value="ECO:0007669"/>
    <property type="project" value="UniProtKB-KW"/>
</dbReference>
<dbReference type="GO" id="GO:0055087">
    <property type="term" value="C:Ski complex"/>
    <property type="evidence" value="ECO:0007669"/>
    <property type="project" value="TreeGrafter"/>
</dbReference>
<dbReference type="RefSeq" id="WP_246556037.1">
    <property type="nucleotide sequence ID" value="NZ_CP061800.1"/>
</dbReference>
<dbReference type="PROSITE" id="PS51192">
    <property type="entry name" value="HELICASE_ATP_BIND_1"/>
    <property type="match status" value="1"/>
</dbReference>
<reference evidence="7" key="1">
    <citation type="journal article" date="2021" name="Microb. Physiol.">
        <title>Proteogenomic Insights into the Physiology of Marine, Sulfate-Reducing, Filamentous Desulfonema limicola and Desulfonema magnum.</title>
        <authorList>
            <person name="Schnaars V."/>
            <person name="Wohlbrand L."/>
            <person name="Scheve S."/>
            <person name="Hinrichs C."/>
            <person name="Reinhardt R."/>
            <person name="Rabus R."/>
        </authorList>
    </citation>
    <scope>NUCLEOTIDE SEQUENCE</scope>
    <source>
        <strain evidence="7">4be13</strain>
    </source>
</reference>
<dbReference type="InterPro" id="IPR014001">
    <property type="entry name" value="Helicase_ATP-bd"/>
</dbReference>
<evidence type="ECO:0000256" key="2">
    <source>
        <dbReference type="ARBA" id="ARBA00022801"/>
    </source>
</evidence>
<protein>
    <submittedName>
        <fullName evidence="7">ATP-dependent DNA helicase</fullName>
    </submittedName>
</protein>
<evidence type="ECO:0000256" key="3">
    <source>
        <dbReference type="ARBA" id="ARBA00022806"/>
    </source>
</evidence>
<evidence type="ECO:0000313" key="8">
    <source>
        <dbReference type="Proteomes" id="UP000663722"/>
    </source>
</evidence>
<dbReference type="Gene3D" id="3.40.50.300">
    <property type="entry name" value="P-loop containing nucleotide triphosphate hydrolases"/>
    <property type="match status" value="2"/>
</dbReference>
<dbReference type="InterPro" id="IPR011545">
    <property type="entry name" value="DEAD/DEAH_box_helicase_dom"/>
</dbReference>
<evidence type="ECO:0000313" key="7">
    <source>
        <dbReference type="EMBL" id="QTA90328.1"/>
    </source>
</evidence>
<feature type="domain" description="Helicase ATP-binding" evidence="6">
    <location>
        <begin position="76"/>
        <end position="236"/>
    </location>
</feature>
<dbReference type="InterPro" id="IPR027417">
    <property type="entry name" value="P-loop_NTPase"/>
</dbReference>
<dbReference type="Gene3D" id="1.10.3380.30">
    <property type="match status" value="1"/>
</dbReference>
<feature type="compositionally biased region" description="Basic residues" evidence="5">
    <location>
        <begin position="22"/>
        <end position="38"/>
    </location>
</feature>